<sequence>MTLISSAHTKATTPSNCRSNRSRKRPYSALNGSLGVLAALPFLTLYTSAQTSSPRARPSNSPTAAPGVSSRPPSGTTTAPVLPDQSPTTAALTTTTTTIRTFSDNVITIAPGTTKTESSRTRRATATGQPYGVIPSGDQSGGLMLTISLAVVFSVLAGLGLVIFCLFRRRSAKRRMHIFGKNHSHDVLEVIGQSHNGKNPGGAGDDSLRRLSSNEAATLQEMSEQSRQSVRLSRRSSSQSLGQGGNGHQSMHLLSPRLSAARPHSSGHWSGSSGPRGNSASNSIVIGSGEYVAGPLESSGEFRNSQYDDYNSYGGLPQPPRPLYPGPGGGSSSYNSNEQLLLHQHQHPFQHASSYSSTDLSRCSSLSTGLHPPPHPQSEPIQHPSPLFRAKTLQTGSYPGSSSESLSGPPPPHRPSGPSSRNHSADSGSSLPPHMANAHLQDSSRPRSMPVLNDMGTATPSHLFRPMSASMGHSGGAVENMHPERPHSMMPLNTSSSNLVIPPSITTRPRSVMTAQPSSYYTESPYPLQNYSNSNSNHNSYFPPPPVNNNNEPSMTTKRGSGPIVMVAPSPARVSVADQSSAPAPSAPTSGANSGQ</sequence>
<feature type="compositionally biased region" description="Low complexity" evidence="1">
    <location>
        <begin position="396"/>
        <end position="407"/>
    </location>
</feature>
<feature type="region of interest" description="Disordered" evidence="1">
    <location>
        <begin position="1"/>
        <end position="26"/>
    </location>
</feature>
<dbReference type="AlphaFoldDB" id="A0A9P8A0Z5"/>
<feature type="compositionally biased region" description="Polar residues" evidence="1">
    <location>
        <begin position="50"/>
        <end position="63"/>
    </location>
</feature>
<feature type="region of interest" description="Disordered" evidence="1">
    <location>
        <begin position="218"/>
        <end position="282"/>
    </location>
</feature>
<feature type="compositionally biased region" description="Low complexity" evidence="1">
    <location>
        <begin position="353"/>
        <end position="367"/>
    </location>
</feature>
<feature type="region of interest" description="Disordered" evidence="1">
    <location>
        <begin position="297"/>
        <end position="460"/>
    </location>
</feature>
<dbReference type="Proteomes" id="UP000717515">
    <property type="component" value="Unassembled WGS sequence"/>
</dbReference>
<feature type="region of interest" description="Disordered" evidence="1">
    <location>
        <begin position="50"/>
        <end position="88"/>
    </location>
</feature>
<comment type="caution">
    <text evidence="3">The sequence shown here is derived from an EMBL/GenBank/DDBJ whole genome shotgun (WGS) entry which is preliminary data.</text>
</comment>
<feature type="transmembrane region" description="Helical" evidence="2">
    <location>
        <begin position="143"/>
        <end position="167"/>
    </location>
</feature>
<evidence type="ECO:0000256" key="1">
    <source>
        <dbReference type="SAM" id="MobiDB-lite"/>
    </source>
</evidence>
<dbReference type="EMBL" id="JAIFTL010000256">
    <property type="protein sequence ID" value="KAG9320806.1"/>
    <property type="molecule type" value="Genomic_DNA"/>
</dbReference>
<evidence type="ECO:0000313" key="4">
    <source>
        <dbReference type="Proteomes" id="UP000717515"/>
    </source>
</evidence>
<feature type="region of interest" description="Disordered" evidence="1">
    <location>
        <begin position="526"/>
        <end position="596"/>
    </location>
</feature>
<reference evidence="3" key="1">
    <citation type="submission" date="2021-07" db="EMBL/GenBank/DDBJ databases">
        <title>Draft genome of Mortierella alpina, strain LL118, isolated from an aspen leaf litter sample.</title>
        <authorList>
            <person name="Yang S."/>
            <person name="Vinatzer B.A."/>
        </authorList>
    </citation>
    <scope>NUCLEOTIDE SEQUENCE</scope>
    <source>
        <strain evidence="3">LL118</strain>
    </source>
</reference>
<feature type="compositionally biased region" description="Polar residues" evidence="1">
    <location>
        <begin position="1"/>
        <end position="19"/>
    </location>
</feature>
<feature type="compositionally biased region" description="Low complexity" evidence="1">
    <location>
        <begin position="530"/>
        <end position="541"/>
    </location>
</feature>
<evidence type="ECO:0000313" key="3">
    <source>
        <dbReference type="EMBL" id="KAG9320806.1"/>
    </source>
</evidence>
<keyword evidence="2" id="KW-0472">Membrane</keyword>
<feature type="compositionally biased region" description="Low complexity" evidence="1">
    <location>
        <begin position="262"/>
        <end position="277"/>
    </location>
</feature>
<gene>
    <name evidence="3" type="ORF">KVV02_004649</name>
</gene>
<protein>
    <submittedName>
        <fullName evidence="3">Uncharacterized protein</fullName>
    </submittedName>
</protein>
<keyword evidence="2" id="KW-0812">Transmembrane</keyword>
<accession>A0A9P8A0Z5</accession>
<name>A0A9P8A0Z5_MORAP</name>
<feature type="compositionally biased region" description="Low complexity" evidence="1">
    <location>
        <begin position="223"/>
        <end position="241"/>
    </location>
</feature>
<keyword evidence="2" id="KW-1133">Transmembrane helix</keyword>
<feature type="region of interest" description="Disordered" evidence="1">
    <location>
        <begin position="110"/>
        <end position="133"/>
    </location>
</feature>
<evidence type="ECO:0000256" key="2">
    <source>
        <dbReference type="SAM" id="Phobius"/>
    </source>
</evidence>
<organism evidence="3 4">
    <name type="scientific">Mortierella alpina</name>
    <name type="common">Oleaginous fungus</name>
    <name type="synonym">Mortierella renispora</name>
    <dbReference type="NCBI Taxonomy" id="64518"/>
    <lineage>
        <taxon>Eukaryota</taxon>
        <taxon>Fungi</taxon>
        <taxon>Fungi incertae sedis</taxon>
        <taxon>Mucoromycota</taxon>
        <taxon>Mortierellomycotina</taxon>
        <taxon>Mortierellomycetes</taxon>
        <taxon>Mortierellales</taxon>
        <taxon>Mortierellaceae</taxon>
        <taxon>Mortierella</taxon>
    </lineage>
</organism>
<feature type="transmembrane region" description="Helical" evidence="2">
    <location>
        <begin position="28"/>
        <end position="49"/>
    </location>
</feature>
<feature type="region of interest" description="Disordered" evidence="1">
    <location>
        <begin position="473"/>
        <end position="499"/>
    </location>
</feature>
<proteinExistence type="predicted"/>